<dbReference type="PANTHER" id="PTHR31350">
    <property type="entry name" value="SI:DKEY-261L7.2"/>
    <property type="match status" value="1"/>
</dbReference>
<evidence type="ECO:0000313" key="2">
    <source>
        <dbReference type="EMBL" id="GJN91031.1"/>
    </source>
</evidence>
<evidence type="ECO:0000259" key="1">
    <source>
        <dbReference type="SMART" id="SM00992"/>
    </source>
</evidence>
<dbReference type="Pfam" id="PF12937">
    <property type="entry name" value="F-box-like"/>
    <property type="match status" value="1"/>
</dbReference>
<sequence>MAPQLPPELVLCCLQQLDPADIQTIPTLVAAARVSTSFAALAKAAVLWRPVADAQYHRHRPPSDRAPFEADAFAYTASRRRKDLRARSLVRELQRPYNRLELVDELRQLGSDVIENRLWAPSEFTEDKRPQSWLSLRHWANEARRTLLRDEAIELWRAIAERDARGEEADDDFERGLDAFAAFRGIDPTLLPRERYDVYRHHQELVEATKTLPFQGAQQLEYLANEVHEHMKRLQLGPALDGTFHNLDNHYVDIVWSRAELHREGETEGTLPMTLVAIFCSLVRRLPIARELGIRARPIGFPGTVLAGLAFDGSSEWTYCNVFKGTTIVRPAALREMLAAVGQPALPEFLEPASAKAMCLRVARNILTSIRSGDQSIGVPIGHSVATSALYSVAHALSVFSSPPSGGGAPQPFERGVQDQYAGWLRSLVQSEFPLDVSHLERAVAPALSGALARETRDLCAAIRADDQGPREQKLVSARIRWRIGHVFEHRLFEYRAVIRGWDYRCEASEEWIQQMRVDSLPYGRAQPFYHVLVLNDGSSRYVAHENVTDFAFADEDAVVERALKIDGIGKWFRRRERAENGRWVFVPSEEVEAEYPDS</sequence>
<name>A0AAV5GNB2_9BASI</name>
<dbReference type="InterPro" id="IPR001810">
    <property type="entry name" value="F-box_dom"/>
</dbReference>
<dbReference type="NCBIfam" id="TIGR02097">
    <property type="entry name" value="yccV"/>
    <property type="match status" value="1"/>
</dbReference>
<dbReference type="AlphaFoldDB" id="A0AAV5GNB2"/>
<reference evidence="2 3" key="1">
    <citation type="submission" date="2021-12" db="EMBL/GenBank/DDBJ databases">
        <title>High titer production of polyol ester of fatty acids by Rhodotorula paludigena BS15 towards product separation-free biomass refinery.</title>
        <authorList>
            <person name="Mano J."/>
            <person name="Ono H."/>
            <person name="Tanaka T."/>
            <person name="Naito K."/>
            <person name="Sushida H."/>
            <person name="Ike M."/>
            <person name="Tokuyasu K."/>
            <person name="Kitaoka M."/>
        </authorList>
    </citation>
    <scope>NUCLEOTIDE SEQUENCE [LARGE SCALE GENOMIC DNA]</scope>
    <source>
        <strain evidence="2 3">BS15</strain>
    </source>
</reference>
<dbReference type="GO" id="GO:0003677">
    <property type="term" value="F:DNA binding"/>
    <property type="evidence" value="ECO:0007669"/>
    <property type="project" value="InterPro"/>
</dbReference>
<dbReference type="Pfam" id="PF08755">
    <property type="entry name" value="YccV-like"/>
    <property type="match status" value="1"/>
</dbReference>
<dbReference type="InterPro" id="IPR032698">
    <property type="entry name" value="SirB1_N"/>
</dbReference>
<dbReference type="EMBL" id="BQKY01000008">
    <property type="protein sequence ID" value="GJN91031.1"/>
    <property type="molecule type" value="Genomic_DNA"/>
</dbReference>
<evidence type="ECO:0000313" key="3">
    <source>
        <dbReference type="Proteomes" id="UP001342314"/>
    </source>
</evidence>
<dbReference type="InterPro" id="IPR011722">
    <property type="entry name" value="Hemimethylated_DNA-bd_dom"/>
</dbReference>
<comment type="caution">
    <text evidence="2">The sequence shown here is derived from an EMBL/GenBank/DDBJ whole genome shotgun (WGS) entry which is preliminary data.</text>
</comment>
<dbReference type="InterPro" id="IPR036623">
    <property type="entry name" value="Hemimethylated_DNA-bd_sf"/>
</dbReference>
<dbReference type="InterPro" id="IPR036047">
    <property type="entry name" value="F-box-like_dom_sf"/>
</dbReference>
<dbReference type="CDD" id="cd09917">
    <property type="entry name" value="F-box_SF"/>
    <property type="match status" value="1"/>
</dbReference>
<dbReference type="SUPFAM" id="SSF81383">
    <property type="entry name" value="F-box domain"/>
    <property type="match status" value="1"/>
</dbReference>
<keyword evidence="3" id="KW-1185">Reference proteome</keyword>
<feature type="domain" description="Hemimethylated DNA-binding" evidence="1">
    <location>
        <begin position="479"/>
        <end position="587"/>
    </location>
</feature>
<proteinExistence type="predicted"/>
<protein>
    <recommendedName>
        <fullName evidence="1">Hemimethylated DNA-binding domain-containing protein</fullName>
    </recommendedName>
</protein>
<gene>
    <name evidence="2" type="ORF">Rhopal_004046-T1</name>
</gene>
<organism evidence="2 3">
    <name type="scientific">Rhodotorula paludigena</name>
    <dbReference type="NCBI Taxonomy" id="86838"/>
    <lineage>
        <taxon>Eukaryota</taxon>
        <taxon>Fungi</taxon>
        <taxon>Dikarya</taxon>
        <taxon>Basidiomycota</taxon>
        <taxon>Pucciniomycotina</taxon>
        <taxon>Microbotryomycetes</taxon>
        <taxon>Sporidiobolales</taxon>
        <taxon>Sporidiobolaceae</taxon>
        <taxon>Rhodotorula</taxon>
    </lineage>
</organism>
<dbReference type="SUPFAM" id="SSF141255">
    <property type="entry name" value="YccV-like"/>
    <property type="match status" value="1"/>
</dbReference>
<dbReference type="SMART" id="SM00992">
    <property type="entry name" value="YccV-like"/>
    <property type="match status" value="1"/>
</dbReference>
<dbReference type="Proteomes" id="UP001342314">
    <property type="component" value="Unassembled WGS sequence"/>
</dbReference>
<accession>A0AAV5GNB2</accession>
<dbReference type="PANTHER" id="PTHR31350:SF27">
    <property type="entry name" value="HEMIMETHYLATED DNA-BINDING DOMAIN-CONTAINING PROTEIN"/>
    <property type="match status" value="1"/>
</dbReference>
<dbReference type="Gene3D" id="2.30.30.390">
    <property type="entry name" value="Hemimethylated DNA-binding domain"/>
    <property type="match status" value="1"/>
</dbReference>
<dbReference type="Pfam" id="PF13369">
    <property type="entry name" value="Transglut_core2"/>
    <property type="match status" value="1"/>
</dbReference>